<protein>
    <submittedName>
        <fullName evidence="6">Oxidoreductase</fullName>
    </submittedName>
</protein>
<dbReference type="AlphaFoldDB" id="A0A8J3GTI7"/>
<organism evidence="6 7">
    <name type="scientific">Pseudolysinimonas yzui</name>
    <dbReference type="NCBI Taxonomy" id="2708254"/>
    <lineage>
        <taxon>Bacteria</taxon>
        <taxon>Bacillati</taxon>
        <taxon>Actinomycetota</taxon>
        <taxon>Actinomycetes</taxon>
        <taxon>Micrococcales</taxon>
        <taxon>Microbacteriaceae</taxon>
        <taxon>Pseudolysinimonas</taxon>
    </lineage>
</organism>
<evidence type="ECO:0000259" key="4">
    <source>
        <dbReference type="Pfam" id="PF01408"/>
    </source>
</evidence>
<dbReference type="Pfam" id="PF22725">
    <property type="entry name" value="GFO_IDH_MocA_C3"/>
    <property type="match status" value="1"/>
</dbReference>
<keyword evidence="1" id="KW-0560">Oxidoreductase</keyword>
<accession>A0A8J3GTI7</accession>
<dbReference type="InterPro" id="IPR036291">
    <property type="entry name" value="NAD(P)-bd_dom_sf"/>
</dbReference>
<dbReference type="Gene3D" id="3.40.50.720">
    <property type="entry name" value="NAD(P)-binding Rossmann-like Domain"/>
    <property type="match status" value="1"/>
</dbReference>
<reference evidence="6" key="2">
    <citation type="submission" date="2020-09" db="EMBL/GenBank/DDBJ databases">
        <authorList>
            <person name="Sun Q."/>
            <person name="Zhou Y."/>
        </authorList>
    </citation>
    <scope>NUCLEOTIDE SEQUENCE</scope>
    <source>
        <strain evidence="6">CGMCC 1.16548</strain>
    </source>
</reference>
<dbReference type="InterPro" id="IPR055170">
    <property type="entry name" value="GFO_IDH_MocA-like_dom"/>
</dbReference>
<reference evidence="6" key="1">
    <citation type="journal article" date="2014" name="Int. J. Syst. Evol. Microbiol.">
        <title>Complete genome sequence of Corynebacterium casei LMG S-19264T (=DSM 44701T), isolated from a smear-ripened cheese.</title>
        <authorList>
            <consortium name="US DOE Joint Genome Institute (JGI-PGF)"/>
            <person name="Walter F."/>
            <person name="Albersmeier A."/>
            <person name="Kalinowski J."/>
            <person name="Ruckert C."/>
        </authorList>
    </citation>
    <scope>NUCLEOTIDE SEQUENCE</scope>
    <source>
        <strain evidence="6">CGMCC 1.16548</strain>
    </source>
</reference>
<dbReference type="GO" id="GO:0000166">
    <property type="term" value="F:nucleotide binding"/>
    <property type="evidence" value="ECO:0007669"/>
    <property type="project" value="InterPro"/>
</dbReference>
<feature type="transmembrane region" description="Helical" evidence="3">
    <location>
        <begin position="180"/>
        <end position="200"/>
    </location>
</feature>
<keyword evidence="3" id="KW-1133">Transmembrane helix</keyword>
<dbReference type="PANTHER" id="PTHR43818:SF11">
    <property type="entry name" value="BCDNA.GH03377"/>
    <property type="match status" value="1"/>
</dbReference>
<evidence type="ECO:0000256" key="1">
    <source>
        <dbReference type="ARBA" id="ARBA00023002"/>
    </source>
</evidence>
<sequence>MGEPLGVGMIGAGAISAQYLKTLDSLSGLRLVAVADLDRARAEQAADDRQGVRAVTVPELLADDAVDVVLNLTLPAAHANVALAAIEAGKAVYGEKPLATTTVDGQRILDAAGMAGVRIGCAPDTVLGTGLQTARQALDAGHVGRPISATATMVTPGHELWHPNPDFYYRRGGGPLFDMGPYYVTALVSLLGTVTSVLGVGTRMRGDRHIFSGPRRGEVIPVDVDTHVSGILHHRGGAVTTMVMSFDAVRTRAPHIEVHGELGSMVVPDPNRFDGPVEIFTLGDDDWTTHEPSAGYIDGQRGIGLLDFAETPTGVEPRTGGRLALHVLEVMEGLLASATAGRVVQIATSVERPAPVPLTRLDSRPGLRAV</sequence>
<name>A0A8J3GTI7_9MICO</name>
<keyword evidence="2" id="KW-0520">NAD</keyword>
<comment type="caution">
    <text evidence="6">The sequence shown here is derived from an EMBL/GenBank/DDBJ whole genome shotgun (WGS) entry which is preliminary data.</text>
</comment>
<evidence type="ECO:0000313" key="6">
    <source>
        <dbReference type="EMBL" id="GHF26612.1"/>
    </source>
</evidence>
<dbReference type="Gene3D" id="3.30.360.10">
    <property type="entry name" value="Dihydrodipicolinate Reductase, domain 2"/>
    <property type="match status" value="1"/>
</dbReference>
<dbReference type="SUPFAM" id="SSF55347">
    <property type="entry name" value="Glyceraldehyde-3-phosphate dehydrogenase-like, C-terminal domain"/>
    <property type="match status" value="1"/>
</dbReference>
<evidence type="ECO:0000256" key="3">
    <source>
        <dbReference type="SAM" id="Phobius"/>
    </source>
</evidence>
<feature type="domain" description="Gfo/Idh/MocA-like oxidoreductase N-terminal" evidence="4">
    <location>
        <begin position="6"/>
        <end position="119"/>
    </location>
</feature>
<keyword evidence="7" id="KW-1185">Reference proteome</keyword>
<dbReference type="GO" id="GO:0016491">
    <property type="term" value="F:oxidoreductase activity"/>
    <property type="evidence" value="ECO:0007669"/>
    <property type="project" value="UniProtKB-KW"/>
</dbReference>
<dbReference type="InterPro" id="IPR000683">
    <property type="entry name" value="Gfo/Idh/MocA-like_OxRdtase_N"/>
</dbReference>
<gene>
    <name evidence="6" type="ORF">GCM10011600_29520</name>
</gene>
<dbReference type="Pfam" id="PF01408">
    <property type="entry name" value="GFO_IDH_MocA"/>
    <property type="match status" value="1"/>
</dbReference>
<keyword evidence="3" id="KW-0472">Membrane</keyword>
<proteinExistence type="predicted"/>
<evidence type="ECO:0000259" key="5">
    <source>
        <dbReference type="Pfam" id="PF22725"/>
    </source>
</evidence>
<dbReference type="SUPFAM" id="SSF51735">
    <property type="entry name" value="NAD(P)-binding Rossmann-fold domains"/>
    <property type="match status" value="1"/>
</dbReference>
<dbReference type="InterPro" id="IPR050463">
    <property type="entry name" value="Gfo/Idh/MocA_oxidrdct_glycsds"/>
</dbReference>
<dbReference type="PANTHER" id="PTHR43818">
    <property type="entry name" value="BCDNA.GH03377"/>
    <property type="match status" value="1"/>
</dbReference>
<dbReference type="Proteomes" id="UP000617531">
    <property type="component" value="Unassembled WGS sequence"/>
</dbReference>
<evidence type="ECO:0000313" key="7">
    <source>
        <dbReference type="Proteomes" id="UP000617531"/>
    </source>
</evidence>
<dbReference type="EMBL" id="BNAI01000012">
    <property type="protein sequence ID" value="GHF26612.1"/>
    <property type="molecule type" value="Genomic_DNA"/>
</dbReference>
<feature type="domain" description="GFO/IDH/MocA-like oxidoreductase" evidence="5">
    <location>
        <begin position="132"/>
        <end position="265"/>
    </location>
</feature>
<evidence type="ECO:0000256" key="2">
    <source>
        <dbReference type="ARBA" id="ARBA00023027"/>
    </source>
</evidence>
<keyword evidence="3" id="KW-0812">Transmembrane</keyword>